<dbReference type="InterPro" id="IPR013538">
    <property type="entry name" value="ASHA1/2-like_C"/>
</dbReference>
<accession>F0SAA5</accession>
<comment type="similarity">
    <text evidence="1">Belongs to the AHA1 family.</text>
</comment>
<feature type="domain" description="Activator of Hsp90 ATPase homologue 1/2-like C-terminal" evidence="2">
    <location>
        <begin position="14"/>
        <end position="159"/>
    </location>
</feature>
<evidence type="ECO:0000259" key="2">
    <source>
        <dbReference type="Pfam" id="PF08327"/>
    </source>
</evidence>
<protein>
    <submittedName>
        <fullName evidence="3">Activator of Hsp90 ATPase 1 family protein</fullName>
    </submittedName>
</protein>
<reference evidence="3 4" key="1">
    <citation type="journal article" date="2011" name="Stand. Genomic Sci.">
        <title>Complete genome sequence of the gliding, heparinolytic Pedobacter saltans type strain (113).</title>
        <authorList>
            <person name="Liolios K."/>
            <person name="Sikorski J."/>
            <person name="Lu M."/>
            <person name="Nolan M."/>
            <person name="Lapidus A."/>
            <person name="Lucas S."/>
            <person name="Hammon N."/>
            <person name="Deshpande S."/>
            <person name="Cheng J.F."/>
            <person name="Tapia R."/>
            <person name="Han C."/>
            <person name="Goodwin L."/>
            <person name="Pitluck S."/>
            <person name="Huntemann M."/>
            <person name="Ivanova N."/>
            <person name="Pagani I."/>
            <person name="Mavromatis K."/>
            <person name="Ovchinikova G."/>
            <person name="Pati A."/>
            <person name="Chen A."/>
            <person name="Palaniappan K."/>
            <person name="Land M."/>
            <person name="Hauser L."/>
            <person name="Brambilla E.M."/>
            <person name="Kotsyurbenko O."/>
            <person name="Rohde M."/>
            <person name="Tindall B.J."/>
            <person name="Abt B."/>
            <person name="Goker M."/>
            <person name="Detter J.C."/>
            <person name="Woyke T."/>
            <person name="Bristow J."/>
            <person name="Eisen J.A."/>
            <person name="Markowitz V."/>
            <person name="Hugenholtz P."/>
            <person name="Klenk H.P."/>
            <person name="Kyrpides N.C."/>
        </authorList>
    </citation>
    <scope>NUCLEOTIDE SEQUENCE [LARGE SCALE GENOMIC DNA]</scope>
    <source>
        <strain evidence="4">ATCC 51119 / DSM 12145 / JCM 21818 / LMG 10337 / NBRC 100064 / NCIMB 13643</strain>
    </source>
</reference>
<evidence type="ECO:0000313" key="4">
    <source>
        <dbReference type="Proteomes" id="UP000000310"/>
    </source>
</evidence>
<sequence>MTRTIKLKTFLPYTQDKVWNALTDSNMLGSWFMQNDIKPELGYHFTFRMKPQKGWDGITHCEIIALEPKKHLAYTYRGEATGEKALACAGIHSGTADNLTKGIFAQLNTILSFSLEPACGGTLLNMEHSGYKGLKLIIISFIMQMGWKKQLKKKLPMLLERLEKTS</sequence>
<dbReference type="KEGG" id="psn:Pedsa_0910"/>
<dbReference type="SUPFAM" id="SSF55961">
    <property type="entry name" value="Bet v1-like"/>
    <property type="match status" value="1"/>
</dbReference>
<dbReference type="EMBL" id="CP002545">
    <property type="protein sequence ID" value="ADY51482.1"/>
    <property type="molecule type" value="Genomic_DNA"/>
</dbReference>
<evidence type="ECO:0000313" key="3">
    <source>
        <dbReference type="EMBL" id="ADY51482.1"/>
    </source>
</evidence>
<dbReference type="Proteomes" id="UP000000310">
    <property type="component" value="Chromosome"/>
</dbReference>
<reference evidence="4" key="2">
    <citation type="submission" date="2011-02" db="EMBL/GenBank/DDBJ databases">
        <title>The complete genome of Pedobacter saltans DSM 12145.</title>
        <authorList>
            <consortium name="US DOE Joint Genome Institute (JGI-PGF)"/>
            <person name="Lucas S."/>
            <person name="Copeland A."/>
            <person name="Lapidus A."/>
            <person name="Bruce D."/>
            <person name="Goodwin L."/>
            <person name="Pitluck S."/>
            <person name="Kyrpides N."/>
            <person name="Mavromatis K."/>
            <person name="Pagani I."/>
            <person name="Ivanova N."/>
            <person name="Ovchinnikova G."/>
            <person name="Lu M."/>
            <person name="Detter J.C."/>
            <person name="Han C."/>
            <person name="Land M."/>
            <person name="Hauser L."/>
            <person name="Markowitz V."/>
            <person name="Cheng J.-F."/>
            <person name="Hugenholtz P."/>
            <person name="Woyke T."/>
            <person name="Wu D."/>
            <person name="Tindall B."/>
            <person name="Pomrenke H.G."/>
            <person name="Brambilla E."/>
            <person name="Klenk H.-P."/>
            <person name="Eisen J.A."/>
        </authorList>
    </citation>
    <scope>NUCLEOTIDE SEQUENCE [LARGE SCALE GENOMIC DNA]</scope>
    <source>
        <strain evidence="4">ATCC 51119 / DSM 12145 / JCM 21818 / LMG 10337 / NBRC 100064 / NCIMB 13643</strain>
    </source>
</reference>
<dbReference type="OrthoDB" id="2355173at2"/>
<dbReference type="Gene3D" id="3.30.530.20">
    <property type="match status" value="1"/>
</dbReference>
<dbReference type="Pfam" id="PF08327">
    <property type="entry name" value="AHSA1"/>
    <property type="match status" value="1"/>
</dbReference>
<dbReference type="HOGENOM" id="CLU_108923_9_1_10"/>
<name>F0SAA5_PSESL</name>
<keyword evidence="4" id="KW-1185">Reference proteome</keyword>
<dbReference type="RefSeq" id="WP_013631982.1">
    <property type="nucleotide sequence ID" value="NC_015177.1"/>
</dbReference>
<proteinExistence type="inferred from homology"/>
<dbReference type="eggNOG" id="COG3832">
    <property type="taxonomic scope" value="Bacteria"/>
</dbReference>
<dbReference type="CDD" id="cd07814">
    <property type="entry name" value="SRPBCC_CalC_Aha1-like"/>
    <property type="match status" value="1"/>
</dbReference>
<dbReference type="InterPro" id="IPR023393">
    <property type="entry name" value="START-like_dom_sf"/>
</dbReference>
<dbReference type="AlphaFoldDB" id="F0SAA5"/>
<evidence type="ECO:0000256" key="1">
    <source>
        <dbReference type="ARBA" id="ARBA00006817"/>
    </source>
</evidence>
<gene>
    <name evidence="3" type="ordered locus">Pedsa_0910</name>
</gene>
<organism evidence="3 4">
    <name type="scientific">Pseudopedobacter saltans (strain ATCC 51119 / DSM 12145 / JCM 21818 / CCUG 39354 / LMG 10337 / NBRC 100064 / NCIMB 13643)</name>
    <name type="common">Pedobacter saltans</name>
    <dbReference type="NCBI Taxonomy" id="762903"/>
    <lineage>
        <taxon>Bacteria</taxon>
        <taxon>Pseudomonadati</taxon>
        <taxon>Bacteroidota</taxon>
        <taxon>Sphingobacteriia</taxon>
        <taxon>Sphingobacteriales</taxon>
        <taxon>Sphingobacteriaceae</taxon>
        <taxon>Pseudopedobacter</taxon>
    </lineage>
</organism>